<dbReference type="Proteomes" id="UP000214720">
    <property type="component" value="Unassembled WGS sequence"/>
</dbReference>
<name>A0A226WXV3_CABSO</name>
<sequence length="48" mass="5185">MHCVTGRSGEFYVIALSRLVDIIQGAWGTPEPRTLAGQCFLVFGMNAA</sequence>
<proteinExistence type="predicted"/>
<dbReference type="EMBL" id="MTHB01000159">
    <property type="protein sequence ID" value="OXC75943.1"/>
    <property type="molecule type" value="Genomic_DNA"/>
</dbReference>
<evidence type="ECO:0000313" key="2">
    <source>
        <dbReference type="Proteomes" id="UP000214720"/>
    </source>
</evidence>
<reference evidence="2" key="1">
    <citation type="submission" date="2017-01" db="EMBL/GenBank/DDBJ databases">
        <title>Genome Analysis of Deinococcus marmoris KOPRI26562.</title>
        <authorList>
            <person name="Kim J.H."/>
            <person name="Oh H.-M."/>
        </authorList>
    </citation>
    <scope>NUCLEOTIDE SEQUENCE [LARGE SCALE GENOMIC DNA]</scope>
    <source>
        <strain evidence="2">PAMC 26633</strain>
    </source>
</reference>
<organism evidence="1 2">
    <name type="scientific">Caballeronia sordidicola</name>
    <name type="common">Burkholderia sordidicola</name>
    <dbReference type="NCBI Taxonomy" id="196367"/>
    <lineage>
        <taxon>Bacteria</taxon>
        <taxon>Pseudomonadati</taxon>
        <taxon>Pseudomonadota</taxon>
        <taxon>Betaproteobacteria</taxon>
        <taxon>Burkholderiales</taxon>
        <taxon>Burkholderiaceae</taxon>
        <taxon>Caballeronia</taxon>
    </lineage>
</organism>
<comment type="caution">
    <text evidence="1">The sequence shown here is derived from an EMBL/GenBank/DDBJ whole genome shotgun (WGS) entry which is preliminary data.</text>
</comment>
<protein>
    <submittedName>
        <fullName evidence="1">Uncharacterized protein</fullName>
    </submittedName>
</protein>
<gene>
    <name evidence="1" type="ORF">BSU04_24815</name>
</gene>
<evidence type="ECO:0000313" key="1">
    <source>
        <dbReference type="EMBL" id="OXC75943.1"/>
    </source>
</evidence>
<accession>A0A226WXV3</accession>
<dbReference type="AlphaFoldDB" id="A0A226WXV3"/>